<name>A0A1Y1UDF6_9TREE</name>
<dbReference type="GeneID" id="33556478"/>
<dbReference type="PANTHER" id="PTHR28291:SF1">
    <property type="entry name" value="CTD KINASE SUBUNIT GAMMA"/>
    <property type="match status" value="1"/>
</dbReference>
<evidence type="ECO:0000256" key="1">
    <source>
        <dbReference type="SAM" id="MobiDB-lite"/>
    </source>
</evidence>
<dbReference type="InterPro" id="IPR006569">
    <property type="entry name" value="CID_dom"/>
</dbReference>
<dbReference type="PROSITE" id="PS51391">
    <property type="entry name" value="CID"/>
    <property type="match status" value="1"/>
</dbReference>
<dbReference type="InterPro" id="IPR024638">
    <property type="entry name" value="Ctk3_N"/>
</dbReference>
<dbReference type="STRING" id="4999.A0A1Y1UDF6"/>
<dbReference type="Pfam" id="PF12350">
    <property type="entry name" value="CTK3_C"/>
    <property type="match status" value="1"/>
</dbReference>
<dbReference type="GO" id="GO:0045943">
    <property type="term" value="P:positive regulation of transcription by RNA polymerase I"/>
    <property type="evidence" value="ECO:0007669"/>
    <property type="project" value="TreeGrafter"/>
</dbReference>
<dbReference type="EMBL" id="NBSH01000010">
    <property type="protein sequence ID" value="ORX35577.1"/>
    <property type="molecule type" value="Genomic_DNA"/>
</dbReference>
<protein>
    <submittedName>
        <fullName evidence="3">CTD kinase subunit gamma CTK3-domain-containing protein</fullName>
    </submittedName>
</protein>
<feature type="compositionally biased region" description="Low complexity" evidence="1">
    <location>
        <begin position="195"/>
        <end position="213"/>
    </location>
</feature>
<dbReference type="InterPro" id="IPR024637">
    <property type="entry name" value="Ctk3_C"/>
</dbReference>
<dbReference type="GO" id="GO:0016301">
    <property type="term" value="F:kinase activity"/>
    <property type="evidence" value="ECO:0007669"/>
    <property type="project" value="UniProtKB-KW"/>
</dbReference>
<dbReference type="Pfam" id="PF12243">
    <property type="entry name" value="CTK3"/>
    <property type="match status" value="1"/>
</dbReference>
<feature type="region of interest" description="Disordered" evidence="1">
    <location>
        <begin position="187"/>
        <end position="214"/>
    </location>
</feature>
<dbReference type="GO" id="GO:0032786">
    <property type="term" value="P:positive regulation of DNA-templated transcription, elongation"/>
    <property type="evidence" value="ECO:0007669"/>
    <property type="project" value="InterPro"/>
</dbReference>
<evidence type="ECO:0000313" key="4">
    <source>
        <dbReference type="Proteomes" id="UP000193218"/>
    </source>
</evidence>
<feature type="domain" description="CID" evidence="2">
    <location>
        <begin position="4"/>
        <end position="142"/>
    </location>
</feature>
<dbReference type="InParanoid" id="A0A1Y1UDF6"/>
<organism evidence="3 4">
    <name type="scientific">Kockovaella imperatae</name>
    <dbReference type="NCBI Taxonomy" id="4999"/>
    <lineage>
        <taxon>Eukaryota</taxon>
        <taxon>Fungi</taxon>
        <taxon>Dikarya</taxon>
        <taxon>Basidiomycota</taxon>
        <taxon>Agaricomycotina</taxon>
        <taxon>Tremellomycetes</taxon>
        <taxon>Tremellales</taxon>
        <taxon>Cuniculitremaceae</taxon>
        <taxon>Kockovaella</taxon>
    </lineage>
</organism>
<comment type="caution">
    <text evidence="3">The sequence shown here is derived from an EMBL/GenBank/DDBJ whole genome shotgun (WGS) entry which is preliminary data.</text>
</comment>
<dbReference type="PANTHER" id="PTHR28291">
    <property type="entry name" value="CTD KINASE SUBUNIT GAMMA"/>
    <property type="match status" value="1"/>
</dbReference>
<keyword evidence="3" id="KW-0808">Transferase</keyword>
<evidence type="ECO:0000313" key="3">
    <source>
        <dbReference type="EMBL" id="ORX35577.1"/>
    </source>
</evidence>
<gene>
    <name evidence="3" type="ORF">BD324DRAFT_61499</name>
</gene>
<keyword evidence="4" id="KW-1185">Reference proteome</keyword>
<dbReference type="Proteomes" id="UP000193218">
    <property type="component" value="Unassembled WGS sequence"/>
</dbReference>
<proteinExistence type="predicted"/>
<keyword evidence="3" id="KW-0418">Kinase</keyword>
<evidence type="ECO:0000259" key="2">
    <source>
        <dbReference type="PROSITE" id="PS51391"/>
    </source>
</evidence>
<dbReference type="Gene3D" id="1.25.40.90">
    <property type="match status" value="1"/>
</dbReference>
<dbReference type="GO" id="GO:0070692">
    <property type="term" value="C:CTDK-1 complex"/>
    <property type="evidence" value="ECO:0007669"/>
    <property type="project" value="InterPro"/>
</dbReference>
<dbReference type="RefSeq" id="XP_021869741.1">
    <property type="nucleotide sequence ID" value="XM_022014670.1"/>
</dbReference>
<reference evidence="3 4" key="1">
    <citation type="submission" date="2017-03" db="EMBL/GenBank/DDBJ databases">
        <title>Widespread Adenine N6-methylation of Active Genes in Fungi.</title>
        <authorList>
            <consortium name="DOE Joint Genome Institute"/>
            <person name="Mondo S.J."/>
            <person name="Dannebaum R.O."/>
            <person name="Kuo R.C."/>
            <person name="Louie K.B."/>
            <person name="Bewick A.J."/>
            <person name="Labutti K."/>
            <person name="Haridas S."/>
            <person name="Kuo A."/>
            <person name="Salamov A."/>
            <person name="Ahrendt S.R."/>
            <person name="Lau R."/>
            <person name="Bowen B.P."/>
            <person name="Lipzen A."/>
            <person name="Sullivan W."/>
            <person name="Andreopoulos W.B."/>
            <person name="Clum A."/>
            <person name="Lindquist E."/>
            <person name="Daum C."/>
            <person name="Northen T.R."/>
            <person name="Ramamoorthy G."/>
            <person name="Schmitz R.J."/>
            <person name="Gryganskyi A."/>
            <person name="Culley D."/>
            <person name="Magnuson J."/>
            <person name="James T.Y."/>
            <person name="O'Malley M.A."/>
            <person name="Stajich J.E."/>
            <person name="Spatafora J.W."/>
            <person name="Visel A."/>
            <person name="Grigoriev I.V."/>
        </authorList>
    </citation>
    <scope>NUCLEOTIDE SEQUENCE [LARGE SCALE GENOMIC DNA]</scope>
    <source>
        <strain evidence="3 4">NRRL Y-17943</strain>
    </source>
</reference>
<dbReference type="OrthoDB" id="21266at2759"/>
<dbReference type="AlphaFoldDB" id="A0A1Y1UDF6"/>
<accession>A0A1Y1UDF6</accession>
<dbReference type="InterPro" id="IPR008942">
    <property type="entry name" value="ENTH_VHS"/>
</dbReference>
<sequence>MSFDAFEARLQFLQLLRKLNASSQSIQKVVSFAVKNGARCGDDLWECILDESAKGSLNTRINILYFLDSLLDTSLALGPPDAPYASLIARNLGKIVSRVVPETREGVLNAKAARQILESWRTRRLLESGTIDEAVQMLETRKPTTTEITKRSRDDAFSRSDILRRMEEDRERHKRLRERIWILPIPPLAKPPSASPSASSPFTPASPSTSQPADLVKAVVEQKMLPPPKPDRRVESALEVEFEQTWDGVSDLDEGDFDAMRGDAAILAVES</sequence>
<dbReference type="InterPro" id="IPR042326">
    <property type="entry name" value="Ctk3"/>
</dbReference>